<reference evidence="2 3" key="2">
    <citation type="submission" date="2024-10" db="EMBL/GenBank/DDBJ databases">
        <authorList>
            <person name="Ryan C."/>
        </authorList>
    </citation>
    <scope>NUCLEOTIDE SEQUENCE [LARGE SCALE GENOMIC DNA]</scope>
</reference>
<dbReference type="AlphaFoldDB" id="A0ABC8ZB71"/>
<reference evidence="3" key="1">
    <citation type="submission" date="2024-06" db="EMBL/GenBank/DDBJ databases">
        <authorList>
            <person name="Ryan C."/>
        </authorList>
    </citation>
    <scope>NUCLEOTIDE SEQUENCE [LARGE SCALE GENOMIC DNA]</scope>
</reference>
<gene>
    <name evidence="2" type="ORF">URODEC1_LOCUS43022</name>
</gene>
<evidence type="ECO:0000256" key="1">
    <source>
        <dbReference type="SAM" id="MobiDB-lite"/>
    </source>
</evidence>
<dbReference type="InterPro" id="IPR010535">
    <property type="entry name" value="DUF1110"/>
</dbReference>
<evidence type="ECO:0000313" key="3">
    <source>
        <dbReference type="Proteomes" id="UP001497457"/>
    </source>
</evidence>
<feature type="compositionally biased region" description="Low complexity" evidence="1">
    <location>
        <begin position="110"/>
        <end position="122"/>
    </location>
</feature>
<feature type="region of interest" description="Disordered" evidence="1">
    <location>
        <begin position="92"/>
        <end position="152"/>
    </location>
</feature>
<sequence>MAAAAAPGTAQVRERAVEAKRLCDHARGLLRGAAAHLALLMRVADARGGRAQAENAGVELFNATRGLAYAAEAMAAAAGLLAQRGAAAEPTAPLSPVAEIPGADEPDRSPSPSTPTAASTPPRLRWRHSYSSSPHAAADPTAPRPSVADIPDAHRSERSALDLLREAKVYAEGAYDTVGCCCNRLLTAHELLDRPSLPGVDCFVDYERGAAHSYLIVAENLAGVSAAYTYTALCLLFPD</sequence>
<accession>A0ABC8ZB71</accession>
<name>A0ABC8ZB71_9POAL</name>
<dbReference type="EMBL" id="OZ075128">
    <property type="protein sequence ID" value="CAL4958273.1"/>
    <property type="molecule type" value="Genomic_DNA"/>
</dbReference>
<organism evidence="2 3">
    <name type="scientific">Urochloa decumbens</name>
    <dbReference type="NCBI Taxonomy" id="240449"/>
    <lineage>
        <taxon>Eukaryota</taxon>
        <taxon>Viridiplantae</taxon>
        <taxon>Streptophyta</taxon>
        <taxon>Embryophyta</taxon>
        <taxon>Tracheophyta</taxon>
        <taxon>Spermatophyta</taxon>
        <taxon>Magnoliopsida</taxon>
        <taxon>Liliopsida</taxon>
        <taxon>Poales</taxon>
        <taxon>Poaceae</taxon>
        <taxon>PACMAD clade</taxon>
        <taxon>Panicoideae</taxon>
        <taxon>Panicodae</taxon>
        <taxon>Paniceae</taxon>
        <taxon>Melinidinae</taxon>
        <taxon>Urochloa</taxon>
    </lineage>
</organism>
<dbReference type="Proteomes" id="UP001497457">
    <property type="component" value="Chromosome 18b"/>
</dbReference>
<proteinExistence type="predicted"/>
<dbReference type="PANTHER" id="PTHR35356">
    <property type="entry name" value="OS01G0156300 PROTEIN-RELATED"/>
    <property type="match status" value="1"/>
</dbReference>
<keyword evidence="3" id="KW-1185">Reference proteome</keyword>
<evidence type="ECO:0000313" key="2">
    <source>
        <dbReference type="EMBL" id="CAL4958273.1"/>
    </source>
</evidence>
<dbReference type="Pfam" id="PF06533">
    <property type="entry name" value="DUF1110"/>
    <property type="match status" value="2"/>
</dbReference>
<protein>
    <submittedName>
        <fullName evidence="2">Uncharacterized protein</fullName>
    </submittedName>
</protein>
<dbReference type="PANTHER" id="PTHR35356:SF3">
    <property type="entry name" value="OS01G0156300 PROTEIN"/>
    <property type="match status" value="1"/>
</dbReference>